<evidence type="ECO:0000313" key="2">
    <source>
        <dbReference type="Proteomes" id="UP000078540"/>
    </source>
</evidence>
<dbReference type="AlphaFoldDB" id="A0A195B1G3"/>
<evidence type="ECO:0000313" key="1">
    <source>
        <dbReference type="EMBL" id="KYM78306.1"/>
    </source>
</evidence>
<reference evidence="1 2" key="1">
    <citation type="submission" date="2015-09" db="EMBL/GenBank/DDBJ databases">
        <title>Atta colombica WGS genome.</title>
        <authorList>
            <person name="Nygaard S."/>
            <person name="Hu H."/>
            <person name="Boomsma J."/>
            <person name="Zhang G."/>
        </authorList>
    </citation>
    <scope>NUCLEOTIDE SEQUENCE [LARGE SCALE GENOMIC DNA]</scope>
    <source>
        <strain evidence="1">Treedump-2</strain>
        <tissue evidence="1">Whole body</tissue>
    </source>
</reference>
<gene>
    <name evidence="1" type="ORF">ALC53_10961</name>
</gene>
<accession>A0A195B1G3</accession>
<dbReference type="Proteomes" id="UP000078540">
    <property type="component" value="Unassembled WGS sequence"/>
</dbReference>
<name>A0A195B1G3_9HYME</name>
<keyword evidence="2" id="KW-1185">Reference proteome</keyword>
<dbReference type="EMBL" id="KQ976662">
    <property type="protein sequence ID" value="KYM78306.1"/>
    <property type="molecule type" value="Genomic_DNA"/>
</dbReference>
<proteinExistence type="predicted"/>
<organism evidence="1 2">
    <name type="scientific">Atta colombica</name>
    <dbReference type="NCBI Taxonomy" id="520822"/>
    <lineage>
        <taxon>Eukaryota</taxon>
        <taxon>Metazoa</taxon>
        <taxon>Ecdysozoa</taxon>
        <taxon>Arthropoda</taxon>
        <taxon>Hexapoda</taxon>
        <taxon>Insecta</taxon>
        <taxon>Pterygota</taxon>
        <taxon>Neoptera</taxon>
        <taxon>Endopterygota</taxon>
        <taxon>Hymenoptera</taxon>
        <taxon>Apocrita</taxon>
        <taxon>Aculeata</taxon>
        <taxon>Formicoidea</taxon>
        <taxon>Formicidae</taxon>
        <taxon>Myrmicinae</taxon>
        <taxon>Atta</taxon>
    </lineage>
</organism>
<sequence>MFSWRMGGREWMMARNPGEERVACAHTGSATCGSLVQTLALEPTYVLVALRRLDLLYIPLDSSVTVTPTSRQARHLGTCNTPPLE</sequence>
<protein>
    <submittedName>
        <fullName evidence="1">Uncharacterized protein</fullName>
    </submittedName>
</protein>